<dbReference type="InterPro" id="IPR000551">
    <property type="entry name" value="MerR-type_HTH_dom"/>
</dbReference>
<dbReference type="NCBIfam" id="NF047375">
    <property type="entry name" value="HeatShock_HspR"/>
    <property type="match status" value="1"/>
</dbReference>
<dbReference type="SMART" id="SM00422">
    <property type="entry name" value="HTH_MERR"/>
    <property type="match status" value="1"/>
</dbReference>
<reference evidence="5 6" key="1">
    <citation type="journal article" date="2014" name="Genome Announc.">
        <title>Draft Genome Sequence of Kocuria palustris PEL.</title>
        <authorList>
            <person name="Sharma G."/>
            <person name="Khatri I."/>
            <person name="Subramanian S."/>
        </authorList>
    </citation>
    <scope>NUCLEOTIDE SEQUENCE [LARGE SCALE GENOMIC DNA]</scope>
    <source>
        <strain evidence="5 6">PEL</strain>
    </source>
</reference>
<evidence type="ECO:0000256" key="3">
    <source>
        <dbReference type="SAM" id="MobiDB-lite"/>
    </source>
</evidence>
<dbReference type="RefSeq" id="WP_006213838.1">
    <property type="nucleotide sequence ID" value="NZ_ANHZ02000004.1"/>
</dbReference>
<evidence type="ECO:0000256" key="2">
    <source>
        <dbReference type="SAM" id="Coils"/>
    </source>
</evidence>
<dbReference type="InterPro" id="IPR047057">
    <property type="entry name" value="MerR_fam"/>
</dbReference>
<name>M2WFM4_9MICC</name>
<proteinExistence type="predicted"/>
<dbReference type="SUPFAM" id="SSF46955">
    <property type="entry name" value="Putative DNA-binding domain"/>
    <property type="match status" value="1"/>
</dbReference>
<keyword evidence="6" id="KW-1185">Reference proteome</keyword>
<dbReference type="PANTHER" id="PTHR30204:SF58">
    <property type="entry name" value="HTH-TYPE TRANSCRIPTIONAL REGULATOR YFMP"/>
    <property type="match status" value="1"/>
</dbReference>
<feature type="domain" description="HTH merR-type" evidence="4">
    <location>
        <begin position="9"/>
        <end position="77"/>
    </location>
</feature>
<keyword evidence="2" id="KW-0175">Coiled coil</keyword>
<gene>
    <name evidence="5" type="ORF">C884_01840</name>
</gene>
<dbReference type="InterPro" id="IPR009061">
    <property type="entry name" value="DNA-bd_dom_put_sf"/>
</dbReference>
<dbReference type="EMBL" id="ANHZ02000004">
    <property type="protein sequence ID" value="EME37332.1"/>
    <property type="molecule type" value="Genomic_DNA"/>
</dbReference>
<dbReference type="GO" id="GO:0003677">
    <property type="term" value="F:DNA binding"/>
    <property type="evidence" value="ECO:0007669"/>
    <property type="project" value="UniProtKB-KW"/>
</dbReference>
<organism evidence="5 6">
    <name type="scientific">Kocuria palustris PEL</name>
    <dbReference type="NCBI Taxonomy" id="1236550"/>
    <lineage>
        <taxon>Bacteria</taxon>
        <taxon>Bacillati</taxon>
        <taxon>Actinomycetota</taxon>
        <taxon>Actinomycetes</taxon>
        <taxon>Micrococcales</taxon>
        <taxon>Micrococcaceae</taxon>
        <taxon>Kocuria</taxon>
    </lineage>
</organism>
<feature type="coiled-coil region" evidence="2">
    <location>
        <begin position="74"/>
        <end position="101"/>
    </location>
</feature>
<evidence type="ECO:0000313" key="5">
    <source>
        <dbReference type="EMBL" id="EME37332.1"/>
    </source>
</evidence>
<dbReference type="Gene3D" id="1.10.1660.10">
    <property type="match status" value="1"/>
</dbReference>
<dbReference type="GO" id="GO:0003700">
    <property type="term" value="F:DNA-binding transcription factor activity"/>
    <property type="evidence" value="ECO:0007669"/>
    <property type="project" value="InterPro"/>
</dbReference>
<protein>
    <submittedName>
        <fullName evidence="5">HspR, transcriptional repressor of DnaK operon</fullName>
    </submittedName>
</protein>
<evidence type="ECO:0000256" key="1">
    <source>
        <dbReference type="ARBA" id="ARBA00023125"/>
    </source>
</evidence>
<dbReference type="STRING" id="71999.KPaMU14_10710"/>
<evidence type="ECO:0000313" key="6">
    <source>
        <dbReference type="Proteomes" id="UP000009877"/>
    </source>
</evidence>
<sequence length="160" mass="18147">MALDTDKPLFVISVAAELASMHPQTLRQYDRLGLVQPSRAPGRARRYSQRDVEKLRQVQELSQDGVSLQGIKRIIELENQVAALQHRVTELTRERDEALEQVESDQYVFAATASGEIVRLPRGRRRLPSERPEVSSSRALMLYRPSDGQGRASATQRQRP</sequence>
<dbReference type="PANTHER" id="PTHR30204">
    <property type="entry name" value="REDOX-CYCLING DRUG-SENSING TRANSCRIPTIONAL ACTIVATOR SOXR"/>
    <property type="match status" value="1"/>
</dbReference>
<keyword evidence="1" id="KW-0238">DNA-binding</keyword>
<evidence type="ECO:0000259" key="4">
    <source>
        <dbReference type="PROSITE" id="PS50937"/>
    </source>
</evidence>
<comment type="caution">
    <text evidence="5">The sequence shown here is derived from an EMBL/GenBank/DDBJ whole genome shotgun (WGS) entry which is preliminary data.</text>
</comment>
<dbReference type="PROSITE" id="PS50937">
    <property type="entry name" value="HTH_MERR_2"/>
    <property type="match status" value="1"/>
</dbReference>
<dbReference type="AlphaFoldDB" id="M2WFM4"/>
<dbReference type="Pfam" id="PF13411">
    <property type="entry name" value="MerR_1"/>
    <property type="match status" value="1"/>
</dbReference>
<accession>M2WFM4</accession>
<dbReference type="Proteomes" id="UP000009877">
    <property type="component" value="Unassembled WGS sequence"/>
</dbReference>
<feature type="region of interest" description="Disordered" evidence="3">
    <location>
        <begin position="122"/>
        <end position="160"/>
    </location>
</feature>